<dbReference type="InterPro" id="IPR024311">
    <property type="entry name" value="Lipocalin-like"/>
</dbReference>
<proteinExistence type="predicted"/>
<evidence type="ECO:0000256" key="1">
    <source>
        <dbReference type="SAM" id="SignalP"/>
    </source>
</evidence>
<name>A0ABU1LTS9_9BURK</name>
<keyword evidence="4" id="KW-1185">Reference proteome</keyword>
<feature type="chain" id="PRO_5047414807" description="Lipocalin-like domain-containing protein" evidence="1">
    <location>
        <begin position="26"/>
        <end position="166"/>
    </location>
</feature>
<comment type="caution">
    <text evidence="3">The sequence shown here is derived from an EMBL/GenBank/DDBJ whole genome shotgun (WGS) entry which is preliminary data.</text>
</comment>
<gene>
    <name evidence="3" type="ORF">J2804_003562</name>
</gene>
<dbReference type="Pfam" id="PF13924">
    <property type="entry name" value="Lipocalin_5"/>
    <property type="match status" value="1"/>
</dbReference>
<feature type="signal peptide" evidence="1">
    <location>
        <begin position="1"/>
        <end position="25"/>
    </location>
</feature>
<dbReference type="EMBL" id="JAVDRP010000006">
    <property type="protein sequence ID" value="MDR6410140.1"/>
    <property type="molecule type" value="Genomic_DNA"/>
</dbReference>
<accession>A0ABU1LTS9</accession>
<organism evidence="3 4">
    <name type="scientific">Paraburkholderia terricola</name>
    <dbReference type="NCBI Taxonomy" id="169427"/>
    <lineage>
        <taxon>Bacteria</taxon>
        <taxon>Pseudomonadati</taxon>
        <taxon>Pseudomonadota</taxon>
        <taxon>Betaproteobacteria</taxon>
        <taxon>Burkholderiales</taxon>
        <taxon>Burkholderiaceae</taxon>
        <taxon>Paraburkholderia</taxon>
    </lineage>
</organism>
<evidence type="ECO:0000313" key="3">
    <source>
        <dbReference type="EMBL" id="MDR6410140.1"/>
    </source>
</evidence>
<dbReference type="RefSeq" id="WP_310122210.1">
    <property type="nucleotide sequence ID" value="NZ_JAVDQV010000004.1"/>
</dbReference>
<dbReference type="Proteomes" id="UP001264340">
    <property type="component" value="Unassembled WGS sequence"/>
</dbReference>
<keyword evidence="1" id="KW-0732">Signal</keyword>
<protein>
    <recommendedName>
        <fullName evidence="2">Lipocalin-like domain-containing protein</fullName>
    </recommendedName>
</protein>
<feature type="domain" description="Lipocalin-like" evidence="2">
    <location>
        <begin position="32"/>
        <end position="160"/>
    </location>
</feature>
<evidence type="ECO:0000259" key="2">
    <source>
        <dbReference type="Pfam" id="PF13924"/>
    </source>
</evidence>
<sequence>MMNSWSMAAVAVLISIAGVSGAARAEPSALSGSWHLISYEVELKDTGGKIPAMGEHPSGRVIFAADHRVAFVLTGDGRKAGKSDAEKAALLNSLVAYTGVERTENNQWCTNVEAAWNPEWVGTTQCREFHLAGDRLEVLTPWRQMPNWPGTTRSIITFERDRSITP</sequence>
<evidence type="ECO:0000313" key="4">
    <source>
        <dbReference type="Proteomes" id="UP001264340"/>
    </source>
</evidence>
<reference evidence="3 4" key="1">
    <citation type="submission" date="2023-07" db="EMBL/GenBank/DDBJ databases">
        <title>Sorghum-associated microbial communities from plants grown in Nebraska, USA.</title>
        <authorList>
            <person name="Schachtman D."/>
        </authorList>
    </citation>
    <scope>NUCLEOTIDE SEQUENCE [LARGE SCALE GENOMIC DNA]</scope>
    <source>
        <strain evidence="3 4">DS1316</strain>
    </source>
</reference>